<keyword evidence="2" id="KW-1185">Reference proteome</keyword>
<dbReference type="KEGG" id="bze:COCCADRAFT_113260"/>
<proteinExistence type="predicted"/>
<reference evidence="1 2" key="1">
    <citation type="journal article" date="2013" name="PLoS Genet.">
        <title>Comparative genome structure, secondary metabolite, and effector coding capacity across Cochliobolus pathogens.</title>
        <authorList>
            <person name="Condon B.J."/>
            <person name="Leng Y."/>
            <person name="Wu D."/>
            <person name="Bushley K.E."/>
            <person name="Ohm R.A."/>
            <person name="Otillar R."/>
            <person name="Martin J."/>
            <person name="Schackwitz W."/>
            <person name="Grimwood J."/>
            <person name="MohdZainudin N."/>
            <person name="Xue C."/>
            <person name="Wang R."/>
            <person name="Manning V.A."/>
            <person name="Dhillon B."/>
            <person name="Tu Z.J."/>
            <person name="Steffenson B.J."/>
            <person name="Salamov A."/>
            <person name="Sun H."/>
            <person name="Lowry S."/>
            <person name="LaButti K."/>
            <person name="Han J."/>
            <person name="Copeland A."/>
            <person name="Lindquist E."/>
            <person name="Barry K."/>
            <person name="Schmutz J."/>
            <person name="Baker S.E."/>
            <person name="Ciuffetti L.M."/>
            <person name="Grigoriev I.V."/>
            <person name="Zhong S."/>
            <person name="Turgeon B.G."/>
        </authorList>
    </citation>
    <scope>NUCLEOTIDE SEQUENCE [LARGE SCALE GENOMIC DNA]</scope>
    <source>
        <strain evidence="1 2">26-R-13</strain>
    </source>
</reference>
<dbReference type="HOGENOM" id="CLU_1602405_0_0_1"/>
<name>W6XNK9_COCC2</name>
<dbReference type="EMBL" id="KI965102">
    <property type="protein sequence ID" value="EUC26835.1"/>
    <property type="molecule type" value="Genomic_DNA"/>
</dbReference>
<dbReference type="STRING" id="930089.W6XNK9"/>
<sequence length="166" mass="19049">MGRFLPVVCRSLDVFHKKLIVLRINDRLSVAIYVPEKVARASEVAVDDGVRVFVFPHTQGLQSSNYRAVPTKATYRLYCDEQVFQLYHQKRRNTWIFLRSPKGDDALYRALPSVGDKRRVREHTMRQQINFECKASIALDKIGRDMKTHIGKIQSEGVLGGVSIFV</sequence>
<evidence type="ECO:0000313" key="2">
    <source>
        <dbReference type="Proteomes" id="UP000053841"/>
    </source>
</evidence>
<dbReference type="RefSeq" id="XP_007718859.1">
    <property type="nucleotide sequence ID" value="XM_007720669.1"/>
</dbReference>
<dbReference type="eggNOG" id="KOG1802">
    <property type="taxonomic scope" value="Eukaryota"/>
</dbReference>
<dbReference type="Proteomes" id="UP000053841">
    <property type="component" value="Unassembled WGS sequence"/>
</dbReference>
<dbReference type="AlphaFoldDB" id="W6XNK9"/>
<dbReference type="OrthoDB" id="6513042at2759"/>
<evidence type="ECO:0000313" key="1">
    <source>
        <dbReference type="EMBL" id="EUC26835.1"/>
    </source>
</evidence>
<organism evidence="1 2">
    <name type="scientific">Cochliobolus carbonum (strain 26-R-13)</name>
    <name type="common">Maize leaf spot fungus</name>
    <name type="synonym">Bipolaris zeicola</name>
    <dbReference type="NCBI Taxonomy" id="930089"/>
    <lineage>
        <taxon>Eukaryota</taxon>
        <taxon>Fungi</taxon>
        <taxon>Dikarya</taxon>
        <taxon>Ascomycota</taxon>
        <taxon>Pezizomycotina</taxon>
        <taxon>Dothideomycetes</taxon>
        <taxon>Pleosporomycetidae</taxon>
        <taxon>Pleosporales</taxon>
        <taxon>Pleosporineae</taxon>
        <taxon>Pleosporaceae</taxon>
        <taxon>Bipolaris</taxon>
    </lineage>
</organism>
<accession>W6XNK9</accession>
<gene>
    <name evidence="1" type="ORF">COCCADRAFT_113260</name>
</gene>
<dbReference type="GeneID" id="19144610"/>
<protein>
    <submittedName>
        <fullName evidence="1">Uncharacterized protein</fullName>
    </submittedName>
</protein>